<keyword evidence="5 7" id="KW-0472">Membrane</keyword>
<evidence type="ECO:0000256" key="3">
    <source>
        <dbReference type="ARBA" id="ARBA00022692"/>
    </source>
</evidence>
<feature type="transmembrane region" description="Helical" evidence="7">
    <location>
        <begin position="411"/>
        <end position="433"/>
    </location>
</feature>
<comment type="caution">
    <text evidence="8">The sequence shown here is derived from an EMBL/GenBank/DDBJ whole genome shotgun (WGS) entry which is preliminary data.</text>
</comment>
<evidence type="ECO:0000256" key="4">
    <source>
        <dbReference type="ARBA" id="ARBA00022989"/>
    </source>
</evidence>
<dbReference type="Gene3D" id="1.20.1250.20">
    <property type="entry name" value="MFS general substrate transporter like domains"/>
    <property type="match status" value="1"/>
</dbReference>
<feature type="transmembrane region" description="Helical" evidence="7">
    <location>
        <begin position="486"/>
        <end position="506"/>
    </location>
</feature>
<dbReference type="AlphaFoldDB" id="A0A7J7HUK2"/>
<proteinExistence type="inferred from homology"/>
<feature type="transmembrane region" description="Helical" evidence="7">
    <location>
        <begin position="115"/>
        <end position="134"/>
    </location>
</feature>
<dbReference type="PANTHER" id="PTHR11654">
    <property type="entry name" value="OLIGOPEPTIDE TRANSPORTER-RELATED"/>
    <property type="match status" value="1"/>
</dbReference>
<gene>
    <name evidence="8" type="ORF">HYC85_008610</name>
</gene>
<feature type="transmembrane region" description="Helical" evidence="7">
    <location>
        <begin position="453"/>
        <end position="474"/>
    </location>
</feature>
<evidence type="ECO:0000256" key="6">
    <source>
        <dbReference type="ARBA" id="ARBA00044504"/>
    </source>
</evidence>
<keyword evidence="9" id="KW-1185">Reference proteome</keyword>
<keyword evidence="4 7" id="KW-1133">Transmembrane helix</keyword>
<evidence type="ECO:0000256" key="1">
    <source>
        <dbReference type="ARBA" id="ARBA00004141"/>
    </source>
</evidence>
<evidence type="ECO:0000256" key="2">
    <source>
        <dbReference type="ARBA" id="ARBA00005982"/>
    </source>
</evidence>
<reference evidence="8 9" key="2">
    <citation type="submission" date="2020-07" db="EMBL/GenBank/DDBJ databases">
        <title>Genome assembly of wild tea tree DASZ reveals pedigree and selection history of tea varieties.</title>
        <authorList>
            <person name="Zhang W."/>
        </authorList>
    </citation>
    <scope>NUCLEOTIDE SEQUENCE [LARGE SCALE GENOMIC DNA]</scope>
    <source>
        <strain evidence="9">cv. G240</strain>
        <tissue evidence="8">Leaf</tissue>
    </source>
</reference>
<dbReference type="Proteomes" id="UP000593564">
    <property type="component" value="Unassembled WGS sequence"/>
</dbReference>
<organism evidence="8 9">
    <name type="scientific">Camellia sinensis</name>
    <name type="common">Tea plant</name>
    <name type="synonym">Thea sinensis</name>
    <dbReference type="NCBI Taxonomy" id="4442"/>
    <lineage>
        <taxon>Eukaryota</taxon>
        <taxon>Viridiplantae</taxon>
        <taxon>Streptophyta</taxon>
        <taxon>Embryophyta</taxon>
        <taxon>Tracheophyta</taxon>
        <taxon>Spermatophyta</taxon>
        <taxon>Magnoliopsida</taxon>
        <taxon>eudicotyledons</taxon>
        <taxon>Gunneridae</taxon>
        <taxon>Pentapetalae</taxon>
        <taxon>asterids</taxon>
        <taxon>Ericales</taxon>
        <taxon>Theaceae</taxon>
        <taxon>Camellia</taxon>
    </lineage>
</organism>
<evidence type="ECO:0000313" key="8">
    <source>
        <dbReference type="EMBL" id="KAF5955754.1"/>
    </source>
</evidence>
<evidence type="ECO:0000313" key="9">
    <source>
        <dbReference type="Proteomes" id="UP000593564"/>
    </source>
</evidence>
<feature type="transmembrane region" description="Helical" evidence="7">
    <location>
        <begin position="254"/>
        <end position="279"/>
    </location>
</feature>
<comment type="subcellular location">
    <subcellularLocation>
        <location evidence="1">Membrane</location>
        <topology evidence="1">Multi-pass membrane protein</topology>
    </subcellularLocation>
</comment>
<dbReference type="GO" id="GO:0016020">
    <property type="term" value="C:membrane"/>
    <property type="evidence" value="ECO:0007669"/>
    <property type="project" value="UniProtKB-SubCell"/>
</dbReference>
<keyword evidence="3 7" id="KW-0812">Transmembrane</keyword>
<evidence type="ECO:0000256" key="5">
    <source>
        <dbReference type="ARBA" id="ARBA00023136"/>
    </source>
</evidence>
<dbReference type="InterPro" id="IPR000109">
    <property type="entry name" value="POT_fam"/>
</dbReference>
<sequence length="628" mass="69307">MDRVELAGELDEMPLHDKSFSYMEPQGMNGFLGVDKQNIKEVSSLTSLVSNGSVDFRGRMADKQTAGGWKASPFIIVNEVAERLAFFAIAVNMVRYLALEMNESIPDAVTHVTDWIGAAFVLAILGAFLADAYLGRFKTIIIFSCIYAVGMVLLTLSASLDNLRPPSCATKPCVPKPASGPQNGFLFCALALIALGTGGIKPCVSSFGADQFDESDDKEAHKKYAFFNWFFFAINMGVLLGITLLVYLQQQKGWIWGFAVPTVAMFCSILILACGFRFYRYQKPMGSPFTRFLQVVVASVRNHMRGVEVGGKVELYEVKTRESAIHGARKLSHTVQYRFLDKAAIIVDPEEANTKSRWRLCTVTQVEEFKCFIRVLPIWASTIALSISFAQLSTFFVTQATIMDRKLGSNFLIPAGSVPFFSAVNALILVPIYETFVVPILRRKTGHPRGLTSLQRMGVGLFISIVALTSAALVEKRRRHHPKPMTVFWLLPQFFLIGSAEVFTYVGQLEFFYDEATDGTRSISSAMFLSEIGIGSWLSTALVKIVESATGGVENGWLTNSLNTEWGSSPCSFRAYARINAVNFLVYVLVASRYKGRDGSARNVRVEAMGGKAGDGDDKGDLLHSRVF</sequence>
<feature type="transmembrane region" description="Helical" evidence="7">
    <location>
        <begin position="225"/>
        <end position="248"/>
    </location>
</feature>
<dbReference type="CDD" id="cd17351">
    <property type="entry name" value="MFS_NPF"/>
    <property type="match status" value="1"/>
</dbReference>
<dbReference type="GO" id="GO:0022857">
    <property type="term" value="F:transmembrane transporter activity"/>
    <property type="evidence" value="ECO:0007669"/>
    <property type="project" value="InterPro"/>
</dbReference>
<protein>
    <recommendedName>
        <fullName evidence="10">Major facilitator superfamily (MFS) profile domain-containing protein</fullName>
    </recommendedName>
</protein>
<accession>A0A7J7HUK2</accession>
<name>A0A7J7HUK2_CAMSI</name>
<feature type="transmembrane region" description="Helical" evidence="7">
    <location>
        <begin position="184"/>
        <end position="204"/>
    </location>
</feature>
<dbReference type="PROSITE" id="PS01022">
    <property type="entry name" value="PTR2_1"/>
    <property type="match status" value="1"/>
</dbReference>
<dbReference type="GO" id="GO:0006857">
    <property type="term" value="P:oligopeptide transport"/>
    <property type="evidence" value="ECO:0007669"/>
    <property type="project" value="InterPro"/>
</dbReference>
<comment type="similarity">
    <text evidence="2">Belongs to the major facilitator superfamily. Proton-dependent oligopeptide transporter (POT/PTR) (TC 2.A.17) family.</text>
</comment>
<dbReference type="Pfam" id="PF00854">
    <property type="entry name" value="PTR2"/>
    <property type="match status" value="1"/>
</dbReference>
<comment type="similarity">
    <text evidence="6">Belongs to the major facilitator superfamily. Phosphate:H(+) symporter (TC 2.A.1.9) family.</text>
</comment>
<feature type="transmembrane region" description="Helical" evidence="7">
    <location>
        <begin position="141"/>
        <end position="160"/>
    </location>
</feature>
<evidence type="ECO:0000256" key="7">
    <source>
        <dbReference type="SAM" id="Phobius"/>
    </source>
</evidence>
<dbReference type="SUPFAM" id="SSF103473">
    <property type="entry name" value="MFS general substrate transporter"/>
    <property type="match status" value="1"/>
</dbReference>
<dbReference type="InterPro" id="IPR018456">
    <property type="entry name" value="PTR2_symporter_CS"/>
</dbReference>
<reference evidence="9" key="1">
    <citation type="journal article" date="2020" name="Nat. Commun.">
        <title>Genome assembly of wild tea tree DASZ reveals pedigree and selection history of tea varieties.</title>
        <authorList>
            <person name="Zhang W."/>
            <person name="Zhang Y."/>
            <person name="Qiu H."/>
            <person name="Guo Y."/>
            <person name="Wan H."/>
            <person name="Zhang X."/>
            <person name="Scossa F."/>
            <person name="Alseekh S."/>
            <person name="Zhang Q."/>
            <person name="Wang P."/>
            <person name="Xu L."/>
            <person name="Schmidt M.H."/>
            <person name="Jia X."/>
            <person name="Li D."/>
            <person name="Zhu A."/>
            <person name="Guo F."/>
            <person name="Chen W."/>
            <person name="Ni D."/>
            <person name="Usadel B."/>
            <person name="Fernie A.R."/>
            <person name="Wen W."/>
        </authorList>
    </citation>
    <scope>NUCLEOTIDE SEQUENCE [LARGE SCALE GENOMIC DNA]</scope>
    <source>
        <strain evidence="9">cv. G240</strain>
    </source>
</reference>
<dbReference type="InterPro" id="IPR036259">
    <property type="entry name" value="MFS_trans_sf"/>
</dbReference>
<dbReference type="EMBL" id="JACBKZ010000003">
    <property type="protein sequence ID" value="KAF5955754.1"/>
    <property type="molecule type" value="Genomic_DNA"/>
</dbReference>
<evidence type="ECO:0008006" key="10">
    <source>
        <dbReference type="Google" id="ProtNLM"/>
    </source>
</evidence>